<evidence type="ECO:0000259" key="7">
    <source>
        <dbReference type="PROSITE" id="PS50972"/>
    </source>
</evidence>
<dbReference type="PROSITE" id="PS50972">
    <property type="entry name" value="PTERIN_BINDING"/>
    <property type="match status" value="1"/>
</dbReference>
<dbReference type="RefSeq" id="WP_073478561.1">
    <property type="nucleotide sequence ID" value="NZ_FQZU01000044.1"/>
</dbReference>
<dbReference type="STRING" id="1121393.SAMN02745216_04572"/>
<evidence type="ECO:0000313" key="8">
    <source>
        <dbReference type="EMBL" id="SHL07796.1"/>
    </source>
</evidence>
<dbReference type="GO" id="GO:0046653">
    <property type="term" value="P:tetrahydrofolate metabolic process"/>
    <property type="evidence" value="ECO:0007669"/>
    <property type="project" value="TreeGrafter"/>
</dbReference>
<keyword evidence="4 8" id="KW-0808">Transferase</keyword>
<organism evidence="8 9">
    <name type="scientific">Desulfatibacillum alkenivorans DSM 16219</name>
    <dbReference type="NCBI Taxonomy" id="1121393"/>
    <lineage>
        <taxon>Bacteria</taxon>
        <taxon>Pseudomonadati</taxon>
        <taxon>Thermodesulfobacteriota</taxon>
        <taxon>Desulfobacteria</taxon>
        <taxon>Desulfobacterales</taxon>
        <taxon>Desulfatibacillaceae</taxon>
        <taxon>Desulfatibacillum</taxon>
    </lineage>
</organism>
<dbReference type="GO" id="GO:0050667">
    <property type="term" value="P:homocysteine metabolic process"/>
    <property type="evidence" value="ECO:0007669"/>
    <property type="project" value="TreeGrafter"/>
</dbReference>
<dbReference type="GO" id="GO:0008705">
    <property type="term" value="F:methionine synthase activity"/>
    <property type="evidence" value="ECO:0007669"/>
    <property type="project" value="TreeGrafter"/>
</dbReference>
<dbReference type="GO" id="GO:0032259">
    <property type="term" value="P:methylation"/>
    <property type="evidence" value="ECO:0007669"/>
    <property type="project" value="UniProtKB-KW"/>
</dbReference>
<dbReference type="EMBL" id="FQZU01000044">
    <property type="protein sequence ID" value="SHL07796.1"/>
    <property type="molecule type" value="Genomic_DNA"/>
</dbReference>
<dbReference type="SUPFAM" id="SSF51717">
    <property type="entry name" value="Dihydropteroate synthetase-like"/>
    <property type="match status" value="1"/>
</dbReference>
<dbReference type="Gene3D" id="3.20.20.20">
    <property type="entry name" value="Dihydropteroate synthase-like"/>
    <property type="match status" value="1"/>
</dbReference>
<dbReference type="AlphaFoldDB" id="A0A1M6XPD8"/>
<name>A0A1M6XPD8_9BACT</name>
<dbReference type="PANTHER" id="PTHR45833:SF1">
    <property type="entry name" value="METHIONINE SYNTHASE"/>
    <property type="match status" value="1"/>
</dbReference>
<dbReference type="NCBIfam" id="NF005719">
    <property type="entry name" value="PRK07535.1"/>
    <property type="match status" value="1"/>
</dbReference>
<dbReference type="Pfam" id="PF00809">
    <property type="entry name" value="Pterin_bind"/>
    <property type="match status" value="1"/>
</dbReference>
<dbReference type="InterPro" id="IPR000489">
    <property type="entry name" value="Pterin-binding_dom"/>
</dbReference>
<keyword evidence="5" id="KW-0479">Metal-binding</keyword>
<reference evidence="9" key="1">
    <citation type="submission" date="2016-11" db="EMBL/GenBank/DDBJ databases">
        <authorList>
            <person name="Varghese N."/>
            <person name="Submissions S."/>
        </authorList>
    </citation>
    <scope>NUCLEOTIDE SEQUENCE [LARGE SCALE GENOMIC DNA]</scope>
    <source>
        <strain evidence="9">DSM 16219</strain>
    </source>
</reference>
<dbReference type="InterPro" id="IPR050554">
    <property type="entry name" value="Met_Synthase/Corrinoid"/>
</dbReference>
<dbReference type="GO" id="GO:0031419">
    <property type="term" value="F:cobalamin binding"/>
    <property type="evidence" value="ECO:0007669"/>
    <property type="project" value="UniProtKB-KW"/>
</dbReference>
<keyword evidence="6" id="KW-0170">Cobalt</keyword>
<dbReference type="PANTHER" id="PTHR45833">
    <property type="entry name" value="METHIONINE SYNTHASE"/>
    <property type="match status" value="1"/>
</dbReference>
<keyword evidence="3" id="KW-0846">Cobalamin</keyword>
<evidence type="ECO:0000256" key="1">
    <source>
        <dbReference type="ARBA" id="ARBA00010398"/>
    </source>
</evidence>
<evidence type="ECO:0000256" key="6">
    <source>
        <dbReference type="ARBA" id="ARBA00023285"/>
    </source>
</evidence>
<dbReference type="GO" id="GO:0005829">
    <property type="term" value="C:cytosol"/>
    <property type="evidence" value="ECO:0007669"/>
    <property type="project" value="TreeGrafter"/>
</dbReference>
<comment type="similarity">
    <text evidence="1">Belongs to the vitamin-B12 dependent methionine synthase family.</text>
</comment>
<evidence type="ECO:0000256" key="2">
    <source>
        <dbReference type="ARBA" id="ARBA00022603"/>
    </source>
</evidence>
<keyword evidence="9" id="KW-1185">Reference proteome</keyword>
<evidence type="ECO:0000256" key="4">
    <source>
        <dbReference type="ARBA" id="ARBA00022679"/>
    </source>
</evidence>
<evidence type="ECO:0000313" key="9">
    <source>
        <dbReference type="Proteomes" id="UP000183994"/>
    </source>
</evidence>
<proteinExistence type="inferred from homology"/>
<accession>A0A1M6XPD8</accession>
<feature type="domain" description="Pterin-binding" evidence="7">
    <location>
        <begin position="1"/>
        <end position="249"/>
    </location>
</feature>
<dbReference type="Proteomes" id="UP000183994">
    <property type="component" value="Unassembled WGS sequence"/>
</dbReference>
<evidence type="ECO:0000256" key="5">
    <source>
        <dbReference type="ARBA" id="ARBA00022723"/>
    </source>
</evidence>
<dbReference type="GO" id="GO:0046872">
    <property type="term" value="F:metal ion binding"/>
    <property type="evidence" value="ECO:0007669"/>
    <property type="project" value="UniProtKB-KW"/>
</dbReference>
<keyword evidence="2 8" id="KW-0489">Methyltransferase</keyword>
<evidence type="ECO:0000256" key="3">
    <source>
        <dbReference type="ARBA" id="ARBA00022628"/>
    </source>
</evidence>
<dbReference type="InterPro" id="IPR011005">
    <property type="entry name" value="Dihydropteroate_synth-like_sf"/>
</dbReference>
<protein>
    <submittedName>
        <fullName evidence="8">5-methyltetrahydrofolate--homocysteine methyltransferase</fullName>
    </submittedName>
</protein>
<dbReference type="OrthoDB" id="9803687at2"/>
<gene>
    <name evidence="8" type="ORF">SAMN02745216_04572</name>
</gene>
<sequence length="268" mass="29155">MIIVGELINATRKAVREAMEARDAQAIQALAKDQADAGADFLDINAGVFMDNEAESLKWVIDAVSGVSETPFCIDSSTAETIEAALAYLETKQGSTPMVNSISMEKTRFNQVMPLIKGSNLKVVALCMNDESMPETADQRLAIADVLINELVKNDIPIENIYVDPLVQALAANSAFGMEFLNAVDRIMTEYPGIHTICGLSNISYGMPARKFMNQTLMTMAVARGLDGAIMDPLDKRMMANIITAEALAGKDNFSMNYIKAFRDGKLP</sequence>